<gene>
    <name evidence="4" type="ORF">RY831_13995</name>
</gene>
<keyword evidence="2" id="KW-0378">Hydrolase</keyword>
<evidence type="ECO:0000256" key="1">
    <source>
        <dbReference type="ARBA" id="ARBA00022729"/>
    </source>
</evidence>
<keyword evidence="1 3" id="KW-0732">Signal</keyword>
<accession>A0ABU6J9R9</accession>
<comment type="caution">
    <text evidence="4">The sequence shown here is derived from an EMBL/GenBank/DDBJ whole genome shotgun (WGS) entry which is preliminary data.</text>
</comment>
<sequence length="404" mass="43202">MVSTLGRTAGALMLAGGAVLSHSAGAVVVTLPKYNVNVAEVSVSGISSGGYMAAQMHFAYSKTIRKGAGIIAGGPVYCSQGSVTIATGPCMADTGSRNLSYLISTINTWSGNGYIDPTSNLSTSKVYLFSGTIDSTVKQPVMNDLKTMYANYVPAANVTYKNNIAAEHALATDDYGNDCSVNASPYINDCNFDTAGEILKWIYGTLNAKNAGTLGGSFVNFNQRSFWGNGDPTNHGMANDGWAYVPANCAAGQACKLHVVFHGCKQNVATVGTQFYQRTGYNRWADTNNMIILYPQANATFANPNGCWDWWGYDDVNFPAKSGGQMVAVKTMIDRVVSGSASAPYTCAQWFGSNVEHVYYGRAYAYAGNVYATNSNQYLGYYSTAAYTDVRRTSAGYYAYGKCP</sequence>
<name>A0ABU6J9R9_9BURK</name>
<feature type="signal peptide" evidence="3">
    <location>
        <begin position="1"/>
        <end position="26"/>
    </location>
</feature>
<evidence type="ECO:0000313" key="5">
    <source>
        <dbReference type="Proteomes" id="UP001352263"/>
    </source>
</evidence>
<dbReference type="Proteomes" id="UP001352263">
    <property type="component" value="Unassembled WGS sequence"/>
</dbReference>
<evidence type="ECO:0000313" key="4">
    <source>
        <dbReference type="EMBL" id="MEC4720268.1"/>
    </source>
</evidence>
<evidence type="ECO:0000256" key="2">
    <source>
        <dbReference type="ARBA" id="ARBA00022801"/>
    </source>
</evidence>
<reference evidence="4 5" key="1">
    <citation type="submission" date="2023-10" db="EMBL/GenBank/DDBJ databases">
        <title>Noviherbaspirillum sp. CPCC 100848 genome assembly.</title>
        <authorList>
            <person name="Li X.Y."/>
            <person name="Fang X.M."/>
        </authorList>
    </citation>
    <scope>NUCLEOTIDE SEQUENCE [LARGE SCALE GENOMIC DNA]</scope>
    <source>
        <strain evidence="4 5">CPCC 100848</strain>
    </source>
</reference>
<dbReference type="InterPro" id="IPR029058">
    <property type="entry name" value="AB_hydrolase_fold"/>
</dbReference>
<dbReference type="Pfam" id="PF10503">
    <property type="entry name" value="Esterase_PHB"/>
    <property type="match status" value="1"/>
</dbReference>
<dbReference type="EMBL" id="JAWIIV010000010">
    <property type="protein sequence ID" value="MEC4720268.1"/>
    <property type="molecule type" value="Genomic_DNA"/>
</dbReference>
<keyword evidence="5" id="KW-1185">Reference proteome</keyword>
<proteinExistence type="predicted"/>
<dbReference type="SUPFAM" id="SSF53474">
    <property type="entry name" value="alpha/beta-Hydrolases"/>
    <property type="match status" value="1"/>
</dbReference>
<dbReference type="PANTHER" id="PTHR42972">
    <property type="entry name" value="TOL-PAL SYSTEM PROTEIN TOLB"/>
    <property type="match status" value="1"/>
</dbReference>
<dbReference type="PANTHER" id="PTHR42972:SF8">
    <property type="entry name" value="POLYHYDROXYBUTYRATE DEPOLYMERASE"/>
    <property type="match status" value="1"/>
</dbReference>
<evidence type="ECO:0000256" key="3">
    <source>
        <dbReference type="SAM" id="SignalP"/>
    </source>
</evidence>
<organism evidence="4 5">
    <name type="scientific">Noviherbaspirillum album</name>
    <dbReference type="NCBI Taxonomy" id="3080276"/>
    <lineage>
        <taxon>Bacteria</taxon>
        <taxon>Pseudomonadati</taxon>
        <taxon>Pseudomonadota</taxon>
        <taxon>Betaproteobacteria</taxon>
        <taxon>Burkholderiales</taxon>
        <taxon>Oxalobacteraceae</taxon>
        <taxon>Noviherbaspirillum</taxon>
    </lineage>
</organism>
<protein>
    <submittedName>
        <fullName evidence="4">PHB depolymerase family esterase</fullName>
    </submittedName>
</protein>
<dbReference type="RefSeq" id="WP_326506977.1">
    <property type="nucleotide sequence ID" value="NZ_JAWIIV010000010.1"/>
</dbReference>
<dbReference type="InterPro" id="IPR010126">
    <property type="entry name" value="Esterase_phb"/>
</dbReference>
<feature type="chain" id="PRO_5046316129" evidence="3">
    <location>
        <begin position="27"/>
        <end position="404"/>
    </location>
</feature>
<dbReference type="Gene3D" id="3.40.50.1820">
    <property type="entry name" value="alpha/beta hydrolase"/>
    <property type="match status" value="2"/>
</dbReference>